<organism evidence="1 2">
    <name type="scientific">Medicago truncatula</name>
    <name type="common">Barrel medic</name>
    <name type="synonym">Medicago tribuloides</name>
    <dbReference type="NCBI Taxonomy" id="3880"/>
    <lineage>
        <taxon>Eukaryota</taxon>
        <taxon>Viridiplantae</taxon>
        <taxon>Streptophyta</taxon>
        <taxon>Embryophyta</taxon>
        <taxon>Tracheophyta</taxon>
        <taxon>Spermatophyta</taxon>
        <taxon>Magnoliopsida</taxon>
        <taxon>eudicotyledons</taxon>
        <taxon>Gunneridae</taxon>
        <taxon>Pentapetalae</taxon>
        <taxon>rosids</taxon>
        <taxon>fabids</taxon>
        <taxon>Fabales</taxon>
        <taxon>Fabaceae</taxon>
        <taxon>Papilionoideae</taxon>
        <taxon>50 kb inversion clade</taxon>
        <taxon>NPAAA clade</taxon>
        <taxon>Hologalegina</taxon>
        <taxon>IRL clade</taxon>
        <taxon>Trifolieae</taxon>
        <taxon>Medicago</taxon>
    </lineage>
</organism>
<dbReference type="EMBL" id="PSQE01000003">
    <property type="protein sequence ID" value="RHN68832.1"/>
    <property type="molecule type" value="Genomic_DNA"/>
</dbReference>
<protein>
    <submittedName>
        <fullName evidence="1">Uncharacterized protein</fullName>
    </submittedName>
</protein>
<dbReference type="Proteomes" id="UP000265566">
    <property type="component" value="Chromosome 3"/>
</dbReference>
<dbReference type="AlphaFoldDB" id="A0A396ITE8"/>
<evidence type="ECO:0000313" key="2">
    <source>
        <dbReference type="Proteomes" id="UP000265566"/>
    </source>
</evidence>
<accession>A0A396ITE8</accession>
<sequence length="54" mass="6272">MNYCVLHQPYGNCTLRATPNENGMFEQSQIISILHELRETKHEVHDMKITLSPC</sequence>
<reference evidence="2" key="1">
    <citation type="journal article" date="2018" name="Nat. Plants">
        <title>Whole-genome landscape of Medicago truncatula symbiotic genes.</title>
        <authorList>
            <person name="Pecrix Y."/>
            <person name="Staton S.E."/>
            <person name="Sallet E."/>
            <person name="Lelandais-Briere C."/>
            <person name="Moreau S."/>
            <person name="Carrere S."/>
            <person name="Blein T."/>
            <person name="Jardinaud M.F."/>
            <person name="Latrasse D."/>
            <person name="Zouine M."/>
            <person name="Zahm M."/>
            <person name="Kreplak J."/>
            <person name="Mayjonade B."/>
            <person name="Satge C."/>
            <person name="Perez M."/>
            <person name="Cauet S."/>
            <person name="Marande W."/>
            <person name="Chantry-Darmon C."/>
            <person name="Lopez-Roques C."/>
            <person name="Bouchez O."/>
            <person name="Berard A."/>
            <person name="Debelle F."/>
            <person name="Munos S."/>
            <person name="Bendahmane A."/>
            <person name="Berges H."/>
            <person name="Niebel A."/>
            <person name="Buitink J."/>
            <person name="Frugier F."/>
            <person name="Benhamed M."/>
            <person name="Crespi M."/>
            <person name="Gouzy J."/>
            <person name="Gamas P."/>
        </authorList>
    </citation>
    <scope>NUCLEOTIDE SEQUENCE [LARGE SCALE GENOMIC DNA]</scope>
    <source>
        <strain evidence="2">cv. Jemalong A17</strain>
    </source>
</reference>
<evidence type="ECO:0000313" key="1">
    <source>
        <dbReference type="EMBL" id="RHN68832.1"/>
    </source>
</evidence>
<comment type="caution">
    <text evidence="1">The sequence shown here is derived from an EMBL/GenBank/DDBJ whole genome shotgun (WGS) entry which is preliminary data.</text>
</comment>
<dbReference type="Gramene" id="rna17242">
    <property type="protein sequence ID" value="RHN68832.1"/>
    <property type="gene ID" value="gene17242"/>
</dbReference>
<name>A0A396ITE8_MEDTR</name>
<proteinExistence type="predicted"/>
<gene>
    <name evidence="1" type="ORF">MtrunA17_Chr3g0118221</name>
</gene>